<evidence type="ECO:0000313" key="2">
    <source>
        <dbReference type="EMBL" id="CAA2979319.1"/>
    </source>
</evidence>
<evidence type="ECO:0000313" key="3">
    <source>
        <dbReference type="Proteomes" id="UP000594638"/>
    </source>
</evidence>
<dbReference type="AlphaFoldDB" id="A0A8S0RIR0"/>
<name>A0A8S0RIR0_OLEEU</name>
<reference evidence="2 3" key="1">
    <citation type="submission" date="2019-12" db="EMBL/GenBank/DDBJ databases">
        <authorList>
            <person name="Alioto T."/>
            <person name="Alioto T."/>
            <person name="Gomez Garrido J."/>
        </authorList>
    </citation>
    <scope>NUCLEOTIDE SEQUENCE [LARGE SCALE GENOMIC DNA]</scope>
</reference>
<dbReference type="Gramene" id="OE9A102542T1">
    <property type="protein sequence ID" value="OE9A102542C1"/>
    <property type="gene ID" value="OE9A102542"/>
</dbReference>
<feature type="region of interest" description="Disordered" evidence="1">
    <location>
        <begin position="1"/>
        <end position="25"/>
    </location>
</feature>
<evidence type="ECO:0000256" key="1">
    <source>
        <dbReference type="SAM" id="MobiDB-lite"/>
    </source>
</evidence>
<protein>
    <submittedName>
        <fullName evidence="2">Uncharacterized protein</fullName>
    </submittedName>
</protein>
<comment type="caution">
    <text evidence="2">The sequence shown here is derived from an EMBL/GenBank/DDBJ whole genome shotgun (WGS) entry which is preliminary data.</text>
</comment>
<dbReference type="Proteomes" id="UP000594638">
    <property type="component" value="Unassembled WGS sequence"/>
</dbReference>
<organism evidence="2 3">
    <name type="scientific">Olea europaea subsp. europaea</name>
    <dbReference type="NCBI Taxonomy" id="158383"/>
    <lineage>
        <taxon>Eukaryota</taxon>
        <taxon>Viridiplantae</taxon>
        <taxon>Streptophyta</taxon>
        <taxon>Embryophyta</taxon>
        <taxon>Tracheophyta</taxon>
        <taxon>Spermatophyta</taxon>
        <taxon>Magnoliopsida</taxon>
        <taxon>eudicotyledons</taxon>
        <taxon>Gunneridae</taxon>
        <taxon>Pentapetalae</taxon>
        <taxon>asterids</taxon>
        <taxon>lamiids</taxon>
        <taxon>Lamiales</taxon>
        <taxon>Oleaceae</taxon>
        <taxon>Oleeae</taxon>
        <taxon>Olea</taxon>
    </lineage>
</organism>
<gene>
    <name evidence="2" type="ORF">OLEA9_A102542</name>
</gene>
<proteinExistence type="predicted"/>
<sequence>MKLEAGLKEDGPLRSDKARIEDGDDGPLRGTAVYMKLKLKDRLVKWSSKLDRKKMDLHVQTKLESKMEIMDLYVVRQFDEAGLQDRDDGHFLHEARAKRRACQTKLQWKMEMMAVVEKISLE</sequence>
<feature type="compositionally biased region" description="Basic and acidic residues" evidence="1">
    <location>
        <begin position="1"/>
        <end position="21"/>
    </location>
</feature>
<accession>A0A8S0RIR0</accession>
<dbReference type="EMBL" id="CACTIH010003628">
    <property type="protein sequence ID" value="CAA2979319.1"/>
    <property type="molecule type" value="Genomic_DNA"/>
</dbReference>
<keyword evidence="3" id="KW-1185">Reference proteome</keyword>